<keyword evidence="2" id="KW-1185">Reference proteome</keyword>
<accession>A0A811U9K4</accession>
<dbReference type="Proteomes" id="UP000606786">
    <property type="component" value="Unassembled WGS sequence"/>
</dbReference>
<evidence type="ECO:0000313" key="2">
    <source>
        <dbReference type="Proteomes" id="UP000606786"/>
    </source>
</evidence>
<protein>
    <submittedName>
        <fullName evidence="1">(Mediterranean fruit fly) hypothetical protein</fullName>
    </submittedName>
</protein>
<dbReference type="AlphaFoldDB" id="A0A811U9K4"/>
<evidence type="ECO:0000313" key="1">
    <source>
        <dbReference type="EMBL" id="CAD6994637.1"/>
    </source>
</evidence>
<comment type="caution">
    <text evidence="1">The sequence shown here is derived from an EMBL/GenBank/DDBJ whole genome shotgun (WGS) entry which is preliminary data.</text>
</comment>
<dbReference type="EMBL" id="CAJHJT010000001">
    <property type="protein sequence ID" value="CAD6994637.1"/>
    <property type="molecule type" value="Genomic_DNA"/>
</dbReference>
<reference evidence="1" key="1">
    <citation type="submission" date="2020-11" db="EMBL/GenBank/DDBJ databases">
        <authorList>
            <person name="Whitehead M."/>
        </authorList>
    </citation>
    <scope>NUCLEOTIDE SEQUENCE</scope>
    <source>
        <strain evidence="1">EGII</strain>
    </source>
</reference>
<proteinExistence type="predicted"/>
<organism evidence="1 2">
    <name type="scientific">Ceratitis capitata</name>
    <name type="common">Mediterranean fruit fly</name>
    <name type="synonym">Tephritis capitata</name>
    <dbReference type="NCBI Taxonomy" id="7213"/>
    <lineage>
        <taxon>Eukaryota</taxon>
        <taxon>Metazoa</taxon>
        <taxon>Ecdysozoa</taxon>
        <taxon>Arthropoda</taxon>
        <taxon>Hexapoda</taxon>
        <taxon>Insecta</taxon>
        <taxon>Pterygota</taxon>
        <taxon>Neoptera</taxon>
        <taxon>Endopterygota</taxon>
        <taxon>Diptera</taxon>
        <taxon>Brachycera</taxon>
        <taxon>Muscomorpha</taxon>
        <taxon>Tephritoidea</taxon>
        <taxon>Tephritidae</taxon>
        <taxon>Ceratitis</taxon>
        <taxon>Ceratitis</taxon>
    </lineage>
</organism>
<sequence length="60" mass="6785">KSRFVLGWSNNCGIEDIFVVAAIDVAVVDDYDDGDCTRTLIEYRNHQESHNNNKAADNQQ</sequence>
<gene>
    <name evidence="1" type="ORF">CCAP1982_LOCUS3372</name>
</gene>
<name>A0A811U9K4_CERCA</name>
<feature type="non-terminal residue" evidence="1">
    <location>
        <position position="1"/>
    </location>
</feature>